<dbReference type="Pfam" id="PF07728">
    <property type="entry name" value="AAA_5"/>
    <property type="match status" value="1"/>
</dbReference>
<protein>
    <submittedName>
        <fullName evidence="2">ATPase family protein associated with various cellular activities (AAA)</fullName>
    </submittedName>
</protein>
<dbReference type="GO" id="GO:0016887">
    <property type="term" value="F:ATP hydrolysis activity"/>
    <property type="evidence" value="ECO:0007669"/>
    <property type="project" value="InterPro"/>
</dbReference>
<sequence length="203" mass="23434">MNYNYQKATKWLESKGQELFGNHFKIYDEDKTIIHKLMAYSTGDEEATNQLDINLEKGILLSGPIGCGKTTLMTLMKHLASPQNKYYVKSCREVSFEFIKEGYDVISRYSKPSLHQSKAGIICFDDLGTENNLKYFGNECNVMGEILLSRYDLFISKKVKTHLTTNLSASELEHHYGNRVRSRLRETLNLIAFNNNSKDKRRQ</sequence>
<evidence type="ECO:0000259" key="1">
    <source>
        <dbReference type="SMART" id="SM00382"/>
    </source>
</evidence>
<dbReference type="InterPro" id="IPR011704">
    <property type="entry name" value="ATPase_dyneun-rel_AAA"/>
</dbReference>
<keyword evidence="3" id="KW-1185">Reference proteome</keyword>
<comment type="caution">
    <text evidence="2">The sequence shown here is derived from an EMBL/GenBank/DDBJ whole genome shotgun (WGS) entry which is preliminary data.</text>
</comment>
<gene>
    <name evidence="2" type="ORF">LX78_01014</name>
</gene>
<proteinExistence type="predicted"/>
<accession>A0A316DP03</accession>
<dbReference type="InterPro" id="IPR003593">
    <property type="entry name" value="AAA+_ATPase"/>
</dbReference>
<organism evidence="2 3">
    <name type="scientific">Xanthomarina spongicola</name>
    <dbReference type="NCBI Taxonomy" id="570520"/>
    <lineage>
        <taxon>Bacteria</taxon>
        <taxon>Pseudomonadati</taxon>
        <taxon>Bacteroidota</taxon>
        <taxon>Flavobacteriia</taxon>
        <taxon>Flavobacteriales</taxon>
        <taxon>Flavobacteriaceae</taxon>
        <taxon>Xanthomarina</taxon>
    </lineage>
</organism>
<dbReference type="RefSeq" id="WP_170109800.1">
    <property type="nucleotide sequence ID" value="NZ_QGGP01000002.1"/>
</dbReference>
<dbReference type="GO" id="GO:0005524">
    <property type="term" value="F:ATP binding"/>
    <property type="evidence" value="ECO:0007669"/>
    <property type="project" value="InterPro"/>
</dbReference>
<dbReference type="AlphaFoldDB" id="A0A316DP03"/>
<evidence type="ECO:0000313" key="3">
    <source>
        <dbReference type="Proteomes" id="UP000245430"/>
    </source>
</evidence>
<evidence type="ECO:0000313" key="2">
    <source>
        <dbReference type="EMBL" id="PWK19665.1"/>
    </source>
</evidence>
<feature type="domain" description="AAA+ ATPase" evidence="1">
    <location>
        <begin position="55"/>
        <end position="190"/>
    </location>
</feature>
<name>A0A316DP03_9FLAO</name>
<dbReference type="SUPFAM" id="SSF52540">
    <property type="entry name" value="P-loop containing nucleoside triphosphate hydrolases"/>
    <property type="match status" value="1"/>
</dbReference>
<dbReference type="Gene3D" id="3.40.50.300">
    <property type="entry name" value="P-loop containing nucleotide triphosphate hydrolases"/>
    <property type="match status" value="1"/>
</dbReference>
<dbReference type="Proteomes" id="UP000245430">
    <property type="component" value="Unassembled WGS sequence"/>
</dbReference>
<dbReference type="InterPro" id="IPR027417">
    <property type="entry name" value="P-loop_NTPase"/>
</dbReference>
<dbReference type="SMART" id="SM00382">
    <property type="entry name" value="AAA"/>
    <property type="match status" value="1"/>
</dbReference>
<reference evidence="2 3" key="1">
    <citation type="submission" date="2018-05" db="EMBL/GenBank/DDBJ databases">
        <title>Genomic Encyclopedia of Archaeal and Bacterial Type Strains, Phase II (KMG-II): from individual species to whole genera.</title>
        <authorList>
            <person name="Goeker M."/>
        </authorList>
    </citation>
    <scope>NUCLEOTIDE SEQUENCE [LARGE SCALE GENOMIC DNA]</scope>
    <source>
        <strain evidence="2 3">DSM 22637</strain>
    </source>
</reference>
<dbReference type="EMBL" id="QGGP01000002">
    <property type="protein sequence ID" value="PWK19665.1"/>
    <property type="molecule type" value="Genomic_DNA"/>
</dbReference>